<accession>A0A2J6PVT8</accession>
<evidence type="ECO:0000313" key="3">
    <source>
        <dbReference type="Proteomes" id="UP000235672"/>
    </source>
</evidence>
<reference evidence="2 3" key="1">
    <citation type="submission" date="2016-05" db="EMBL/GenBank/DDBJ databases">
        <title>A degradative enzymes factory behind the ericoid mycorrhizal symbiosis.</title>
        <authorList>
            <consortium name="DOE Joint Genome Institute"/>
            <person name="Martino E."/>
            <person name="Morin E."/>
            <person name="Grelet G."/>
            <person name="Kuo A."/>
            <person name="Kohler A."/>
            <person name="Daghino S."/>
            <person name="Barry K."/>
            <person name="Choi C."/>
            <person name="Cichocki N."/>
            <person name="Clum A."/>
            <person name="Copeland A."/>
            <person name="Hainaut M."/>
            <person name="Haridas S."/>
            <person name="Labutti K."/>
            <person name="Lindquist E."/>
            <person name="Lipzen A."/>
            <person name="Khouja H.-R."/>
            <person name="Murat C."/>
            <person name="Ohm R."/>
            <person name="Olson A."/>
            <person name="Spatafora J."/>
            <person name="Veneault-Fourrey C."/>
            <person name="Henrissat B."/>
            <person name="Grigoriev I."/>
            <person name="Martin F."/>
            <person name="Perotto S."/>
        </authorList>
    </citation>
    <scope>NUCLEOTIDE SEQUENCE [LARGE SCALE GENOMIC DNA]</scope>
    <source>
        <strain evidence="2 3">UAMH 7357</strain>
    </source>
</reference>
<keyword evidence="1" id="KW-0732">Signal</keyword>
<sequence>MPSYATLAVLYLLAFLLVYKRRQLTRSNAVEPLKVRTVTPKKVDAVAPVMAEPLRAPVQSFDISVGAQKLSINDPTADVDDLISSFASFSLKARLPRSCLKRNLRSPSRPCLRKQVHFNTHPEYPEIDVSGLVVFEISPRKEPPKRRTTPENITPHIPGSRYIRPYTDGRLELLKAVGTFKPPGPPLAFRPRCKVLRELGCCDHCCRPRFQSNVWLTDSQLDGSSLPKNPHNDNRQWFS</sequence>
<proteinExistence type="predicted"/>
<name>A0A2J6PVT8_9HELO</name>
<keyword evidence="3" id="KW-1185">Reference proteome</keyword>
<dbReference type="Proteomes" id="UP000235672">
    <property type="component" value="Unassembled WGS sequence"/>
</dbReference>
<gene>
    <name evidence="2" type="ORF">NA56DRAFT_259020</name>
</gene>
<evidence type="ECO:0000313" key="2">
    <source>
        <dbReference type="EMBL" id="PMD18125.1"/>
    </source>
</evidence>
<organism evidence="2 3">
    <name type="scientific">Hyaloscypha hepaticicola</name>
    <dbReference type="NCBI Taxonomy" id="2082293"/>
    <lineage>
        <taxon>Eukaryota</taxon>
        <taxon>Fungi</taxon>
        <taxon>Dikarya</taxon>
        <taxon>Ascomycota</taxon>
        <taxon>Pezizomycotina</taxon>
        <taxon>Leotiomycetes</taxon>
        <taxon>Helotiales</taxon>
        <taxon>Hyaloscyphaceae</taxon>
        <taxon>Hyaloscypha</taxon>
    </lineage>
</organism>
<protein>
    <submittedName>
        <fullName evidence="2">Uncharacterized protein</fullName>
    </submittedName>
</protein>
<dbReference type="OrthoDB" id="3521583at2759"/>
<feature type="signal peptide" evidence="1">
    <location>
        <begin position="1"/>
        <end position="20"/>
    </location>
</feature>
<feature type="chain" id="PRO_5014473684" evidence="1">
    <location>
        <begin position="21"/>
        <end position="239"/>
    </location>
</feature>
<dbReference type="AlphaFoldDB" id="A0A2J6PVT8"/>
<dbReference type="EMBL" id="KZ613496">
    <property type="protein sequence ID" value="PMD18125.1"/>
    <property type="molecule type" value="Genomic_DNA"/>
</dbReference>
<evidence type="ECO:0000256" key="1">
    <source>
        <dbReference type="SAM" id="SignalP"/>
    </source>
</evidence>